<evidence type="ECO:0000256" key="6">
    <source>
        <dbReference type="ARBA" id="ARBA00022889"/>
    </source>
</evidence>
<dbReference type="FunFam" id="4.10.1080.10:FF:000001">
    <property type="entry name" value="Thrombospondin 3"/>
    <property type="match status" value="1"/>
</dbReference>
<evidence type="ECO:0000259" key="12">
    <source>
        <dbReference type="PROSITE" id="PS50026"/>
    </source>
</evidence>
<evidence type="ECO:0000256" key="2">
    <source>
        <dbReference type="ARBA" id="ARBA00022536"/>
    </source>
</evidence>
<evidence type="ECO:0000259" key="13">
    <source>
        <dbReference type="PROSITE" id="PS51236"/>
    </source>
</evidence>
<evidence type="ECO:0000256" key="3">
    <source>
        <dbReference type="ARBA" id="ARBA00022729"/>
    </source>
</evidence>
<comment type="similarity">
    <text evidence="1">Belongs to the thrombospondin family.</text>
</comment>
<protein>
    <submittedName>
        <fullName evidence="14">Trhombospondin Bi</fullName>
    </submittedName>
</protein>
<keyword evidence="5 10" id="KW-0106">Calcium</keyword>
<evidence type="ECO:0000256" key="1">
    <source>
        <dbReference type="ARBA" id="ARBA00009456"/>
    </source>
</evidence>
<feature type="domain" description="TSP C-terminal" evidence="13">
    <location>
        <begin position="723"/>
        <end position="937"/>
    </location>
</feature>
<dbReference type="InterPro" id="IPR017897">
    <property type="entry name" value="Thrombospondin_3_rpt"/>
</dbReference>
<dbReference type="Pfam" id="PF02412">
    <property type="entry name" value="TSP_3"/>
    <property type="match status" value="6"/>
</dbReference>
<name>A0A6F9DUT5_9ASCI</name>
<dbReference type="PROSITE" id="PS01187">
    <property type="entry name" value="EGF_CA"/>
    <property type="match status" value="2"/>
</dbReference>
<dbReference type="Pfam" id="PF07645">
    <property type="entry name" value="EGF_CA"/>
    <property type="match status" value="2"/>
</dbReference>
<dbReference type="InterPro" id="IPR013320">
    <property type="entry name" value="ConA-like_dom_sf"/>
</dbReference>
<feature type="repeat" description="TSP type-3" evidence="10">
    <location>
        <begin position="487"/>
        <end position="522"/>
    </location>
</feature>
<evidence type="ECO:0000313" key="14">
    <source>
        <dbReference type="EMBL" id="CAB3266941.1"/>
    </source>
</evidence>
<evidence type="ECO:0000256" key="8">
    <source>
        <dbReference type="ARBA" id="ARBA00023180"/>
    </source>
</evidence>
<feature type="chain" id="PRO_5026322732" evidence="11">
    <location>
        <begin position="21"/>
        <end position="948"/>
    </location>
</feature>
<dbReference type="SUPFAM" id="SSF49899">
    <property type="entry name" value="Concanavalin A-like lectins/glucanases"/>
    <property type="match status" value="2"/>
</dbReference>
<dbReference type="PANTHER" id="PTHR10199:SF100">
    <property type="entry name" value="THROMBOSPONDIN, ISOFORM A"/>
    <property type="match status" value="1"/>
</dbReference>
<dbReference type="AlphaFoldDB" id="A0A6F9DUT5"/>
<dbReference type="InterPro" id="IPR009030">
    <property type="entry name" value="Growth_fac_rcpt_cys_sf"/>
</dbReference>
<dbReference type="InterPro" id="IPR024665">
    <property type="entry name" value="TSP/COMP_CC"/>
</dbReference>
<dbReference type="Pfam" id="PF11598">
    <property type="entry name" value="COMP"/>
    <property type="match status" value="1"/>
</dbReference>
<dbReference type="PROSITE" id="PS51234">
    <property type="entry name" value="TSP3"/>
    <property type="match status" value="2"/>
</dbReference>
<comment type="caution">
    <text evidence="9">Lacks conserved residue(s) required for the propagation of feature annotation.</text>
</comment>
<feature type="disulfide bond" evidence="9">
    <location>
        <begin position="422"/>
        <end position="439"/>
    </location>
</feature>
<dbReference type="Gene3D" id="2.10.25.10">
    <property type="entry name" value="Laminin"/>
    <property type="match status" value="4"/>
</dbReference>
<organism evidence="14">
    <name type="scientific">Phallusia mammillata</name>
    <dbReference type="NCBI Taxonomy" id="59560"/>
    <lineage>
        <taxon>Eukaryota</taxon>
        <taxon>Metazoa</taxon>
        <taxon>Chordata</taxon>
        <taxon>Tunicata</taxon>
        <taxon>Ascidiacea</taxon>
        <taxon>Phlebobranchia</taxon>
        <taxon>Ascidiidae</taxon>
        <taxon>Phallusia</taxon>
    </lineage>
</organism>
<keyword evidence="6" id="KW-0130">Cell adhesion</keyword>
<accession>A0A6F9DUT5</accession>
<keyword evidence="3 11" id="KW-0732">Signal</keyword>
<dbReference type="GO" id="GO:0005576">
    <property type="term" value="C:extracellular region"/>
    <property type="evidence" value="ECO:0007669"/>
    <property type="project" value="InterPro"/>
</dbReference>
<dbReference type="InterPro" id="IPR028974">
    <property type="entry name" value="TSP_type-3_rpt"/>
</dbReference>
<evidence type="ECO:0000256" key="11">
    <source>
        <dbReference type="SAM" id="SignalP"/>
    </source>
</evidence>
<dbReference type="InterPro" id="IPR046970">
    <property type="entry name" value="TSP/COMP_CC_sf"/>
</dbReference>
<dbReference type="Gene3D" id="2.60.120.200">
    <property type="match status" value="2"/>
</dbReference>
<dbReference type="InterPro" id="IPR000742">
    <property type="entry name" value="EGF"/>
</dbReference>
<evidence type="ECO:0000256" key="7">
    <source>
        <dbReference type="ARBA" id="ARBA00023157"/>
    </source>
</evidence>
<keyword evidence="8" id="KW-0325">Glycoprotein</keyword>
<evidence type="ECO:0000256" key="9">
    <source>
        <dbReference type="PROSITE-ProRule" id="PRU00076"/>
    </source>
</evidence>
<dbReference type="CDD" id="cd16076">
    <property type="entry name" value="TSPcc"/>
    <property type="match status" value="1"/>
</dbReference>
<feature type="domain" description="EGF-like" evidence="12">
    <location>
        <begin position="367"/>
        <end position="409"/>
    </location>
</feature>
<dbReference type="Pfam" id="PF05735">
    <property type="entry name" value="TSP_C"/>
    <property type="match status" value="1"/>
</dbReference>
<dbReference type="SMART" id="SM00181">
    <property type="entry name" value="EGF"/>
    <property type="match status" value="4"/>
</dbReference>
<keyword evidence="2 9" id="KW-0245">EGF-like domain</keyword>
<dbReference type="PROSITE" id="PS50026">
    <property type="entry name" value="EGF_3"/>
    <property type="match status" value="3"/>
</dbReference>
<dbReference type="Gene3D" id="4.10.1080.10">
    <property type="entry name" value="TSP type-3 repeat"/>
    <property type="match status" value="2"/>
</dbReference>
<dbReference type="PROSITE" id="PS01186">
    <property type="entry name" value="EGF_2"/>
    <property type="match status" value="1"/>
</dbReference>
<dbReference type="FunFam" id="2.10.25.10:FF:000027">
    <property type="entry name" value="Thrombospondin 3"/>
    <property type="match status" value="1"/>
</dbReference>
<dbReference type="CDD" id="cd00054">
    <property type="entry name" value="EGF_CA"/>
    <property type="match status" value="3"/>
</dbReference>
<dbReference type="SUPFAM" id="SSF103647">
    <property type="entry name" value="TSP type-3 repeat"/>
    <property type="match status" value="3"/>
</dbReference>
<dbReference type="InterPro" id="IPR001881">
    <property type="entry name" value="EGF-like_Ca-bd_dom"/>
</dbReference>
<evidence type="ECO:0000256" key="10">
    <source>
        <dbReference type="PROSITE-ProRule" id="PRU00634"/>
    </source>
</evidence>
<dbReference type="SMART" id="SM00179">
    <property type="entry name" value="EGF_CA"/>
    <property type="match status" value="3"/>
</dbReference>
<sequence length="948" mass="104683">MKLLTILLLLVLDLSISVSASEINLLVNDEARESDKIYRALHHDDAVSFFVNLKIPSRDDSISVALYRNEEEGRGRKYFEISANGHKGRVTIKITSEDRREMLTNVFRDIWIADHKWHTILLHFKLLRSNVARVSLLVDCVENGHQEINPWLPGNQENNTLSPLIKIGKKGRNNVQSHVKQAIMIPGKSLAFLRRNYVSVCSQADRPETAESSLFNMINKYEPVSELLVQLSDLTSVLQDIHKVMKDQVVESRTLRNTISNCAICGTRDSYNDMKNNVKVTCSENPCQDNVDCTDTVDGFVCGECPAGYHGNGTVCEDVDECDTIQPCSLVTSCVNTAGGYFCTPCPRGYVESNTTIRNFVKQTCTDIDECAISNGECVKNSVCINEEGSYSCGDCIGGYEGNQTVGCQELRLCSDGGINPCSDDADCDVTGTNRDYKCTCHVGFAGSGYFCGNDSDQDGLPDEKLPCHEKSCLKDNCPFVPNSGQEDSDNDGIGDACDGDADNDDVTNMEDNCVLVPNADQQNSDSDSHGDACDNCPNVKNSKQLDQDTNGVGDVCDDDIDGDGIPNTSDNCDYTPNHDQGDMDNDGVGDACDNCPSQSNAMQIDTDNDLVGDVCDDDADVDGDGRQNSVDNCPYVINSAQLDTDNDGVGDACDEDDDNDGIPDYGITTTGDNCRLVFNPEQTDTNENGIGDVCENDRDGDKVHDWKDACPENVQVATTDFRTYQSVILDPRGDAQIDPNWVVLNKGREIVQTQNSDPGLAIGYDSFDGVDFSGTFFVNTATDDDYAGFIFSYQSSSRFYVVTWKQTEQTYWQATPFRAVAKPGLQLKAVHSTKGPGERMRNALWHYMDTAGEVTVLWSDPIEQGWKDRTSYRWELQHRPHVGYIRIKFFEHSTLIADTGTILDNTVKGGRLGCFCFSQENVIWSNLQYRCNDTLPQDVHQEPSPET</sequence>
<dbReference type="InterPro" id="IPR049883">
    <property type="entry name" value="NOTCH1_EGF-like"/>
</dbReference>
<dbReference type="InterPro" id="IPR018097">
    <property type="entry name" value="EGF_Ca-bd_CS"/>
</dbReference>
<dbReference type="SUPFAM" id="SSF57184">
    <property type="entry name" value="Growth factor receptor domain"/>
    <property type="match status" value="1"/>
</dbReference>
<dbReference type="SUPFAM" id="SSF58006">
    <property type="entry name" value="Assembly domain of cartilage oligomeric matrix protein"/>
    <property type="match status" value="1"/>
</dbReference>
<dbReference type="GO" id="GO:0005509">
    <property type="term" value="F:calcium ion binding"/>
    <property type="evidence" value="ECO:0007669"/>
    <property type="project" value="UniProtKB-UniRule"/>
</dbReference>
<dbReference type="FunFam" id="2.60.120.200:FF:000002">
    <property type="entry name" value="Thrombospondin 3"/>
    <property type="match status" value="1"/>
</dbReference>
<keyword evidence="7 9" id="KW-1015">Disulfide bond</keyword>
<dbReference type="GO" id="GO:0007155">
    <property type="term" value="P:cell adhesion"/>
    <property type="evidence" value="ECO:0007669"/>
    <property type="project" value="UniProtKB-KW"/>
</dbReference>
<proteinExistence type="evidence at transcript level"/>
<keyword evidence="4" id="KW-0677">Repeat</keyword>
<dbReference type="PANTHER" id="PTHR10199">
    <property type="entry name" value="THROMBOSPONDIN"/>
    <property type="match status" value="1"/>
</dbReference>
<feature type="signal peptide" evidence="11">
    <location>
        <begin position="1"/>
        <end position="20"/>
    </location>
</feature>
<gene>
    <name evidence="14" type="primary">Thbs3-002</name>
</gene>
<feature type="domain" description="EGF-like" evidence="12">
    <location>
        <begin position="410"/>
        <end position="453"/>
    </location>
</feature>
<feature type="domain" description="EGF-like" evidence="12">
    <location>
        <begin position="278"/>
        <end position="317"/>
    </location>
</feature>
<dbReference type="PROSITE" id="PS51236">
    <property type="entry name" value="TSP_CTER"/>
    <property type="match status" value="1"/>
</dbReference>
<feature type="repeat" description="TSP type-3" evidence="10">
    <location>
        <begin position="546"/>
        <end position="581"/>
    </location>
</feature>
<evidence type="ECO:0000256" key="5">
    <source>
        <dbReference type="ARBA" id="ARBA00022837"/>
    </source>
</evidence>
<dbReference type="EMBL" id="LR791079">
    <property type="protein sequence ID" value="CAB3266941.1"/>
    <property type="molecule type" value="mRNA"/>
</dbReference>
<dbReference type="FunFam" id="4.10.1080.10:FF:000004">
    <property type="entry name" value="Cartilage oligomeric matrix protein"/>
    <property type="match status" value="1"/>
</dbReference>
<evidence type="ECO:0000256" key="4">
    <source>
        <dbReference type="ARBA" id="ARBA00022737"/>
    </source>
</evidence>
<dbReference type="InterPro" id="IPR008859">
    <property type="entry name" value="Thrombospondin_C"/>
</dbReference>
<dbReference type="InterPro" id="IPR003367">
    <property type="entry name" value="Thrombospondin_3-like_rpt"/>
</dbReference>
<dbReference type="Gene3D" id="1.20.5.10">
    <property type="match status" value="1"/>
</dbReference>
<reference evidence="14" key="1">
    <citation type="submission" date="2020-04" db="EMBL/GenBank/DDBJ databases">
        <authorList>
            <person name="Neveu A P."/>
        </authorList>
    </citation>
    <scope>NUCLEOTIDE SEQUENCE</scope>
    <source>
        <tissue evidence="14">Whole embryo</tissue>
    </source>
</reference>